<evidence type="ECO:0000313" key="3">
    <source>
        <dbReference type="EMBL" id="CAL4905766.1"/>
    </source>
</evidence>
<dbReference type="PANTHER" id="PTHR33074">
    <property type="entry name" value="EXPRESSED PROTEIN-RELATED"/>
    <property type="match status" value="1"/>
</dbReference>
<dbReference type="PANTHER" id="PTHR33074:SF75">
    <property type="entry name" value="OS01G0189800 PROTEIN"/>
    <property type="match status" value="1"/>
</dbReference>
<reference evidence="3" key="1">
    <citation type="submission" date="2024-10" db="EMBL/GenBank/DDBJ databases">
        <authorList>
            <person name="Ryan C."/>
        </authorList>
    </citation>
    <scope>NUCLEOTIDE SEQUENCE [LARGE SCALE GENOMIC DNA]</scope>
</reference>
<dbReference type="InterPro" id="IPR011676">
    <property type="entry name" value="DUF1618"/>
</dbReference>
<gene>
    <name evidence="3" type="ORF">URODEC1_LOCUS11808</name>
</gene>
<feature type="compositionally biased region" description="Low complexity" evidence="1">
    <location>
        <begin position="68"/>
        <end position="83"/>
    </location>
</feature>
<dbReference type="EMBL" id="OZ075122">
    <property type="protein sequence ID" value="CAL4905766.1"/>
    <property type="molecule type" value="Genomic_DNA"/>
</dbReference>
<evidence type="ECO:0000256" key="1">
    <source>
        <dbReference type="SAM" id="MobiDB-lite"/>
    </source>
</evidence>
<protein>
    <recommendedName>
        <fullName evidence="2">DUF1618 domain-containing protein</fullName>
    </recommendedName>
</protein>
<feature type="compositionally biased region" description="Low complexity" evidence="1">
    <location>
        <begin position="20"/>
        <end position="45"/>
    </location>
</feature>
<feature type="region of interest" description="Disordered" evidence="1">
    <location>
        <begin position="1"/>
        <end position="83"/>
    </location>
</feature>
<accession>A0ABC8WAR0</accession>
<dbReference type="Proteomes" id="UP001497457">
    <property type="component" value="Chromosome 12b"/>
</dbReference>
<evidence type="ECO:0000313" key="4">
    <source>
        <dbReference type="Proteomes" id="UP001497457"/>
    </source>
</evidence>
<dbReference type="Pfam" id="PF07762">
    <property type="entry name" value="DUF1618"/>
    <property type="match status" value="1"/>
</dbReference>
<proteinExistence type="predicted"/>
<feature type="domain" description="DUF1618" evidence="2">
    <location>
        <begin position="288"/>
        <end position="417"/>
    </location>
</feature>
<organism evidence="3 4">
    <name type="scientific">Urochloa decumbens</name>
    <dbReference type="NCBI Taxonomy" id="240449"/>
    <lineage>
        <taxon>Eukaryota</taxon>
        <taxon>Viridiplantae</taxon>
        <taxon>Streptophyta</taxon>
        <taxon>Embryophyta</taxon>
        <taxon>Tracheophyta</taxon>
        <taxon>Spermatophyta</taxon>
        <taxon>Magnoliopsida</taxon>
        <taxon>Liliopsida</taxon>
        <taxon>Poales</taxon>
        <taxon>Poaceae</taxon>
        <taxon>PACMAD clade</taxon>
        <taxon>Panicoideae</taxon>
        <taxon>Panicodae</taxon>
        <taxon>Paniceae</taxon>
        <taxon>Melinidinae</taxon>
        <taxon>Urochloa</taxon>
    </lineage>
</organism>
<evidence type="ECO:0000259" key="2">
    <source>
        <dbReference type="Pfam" id="PF07762"/>
    </source>
</evidence>
<name>A0ABC8WAR0_9POAL</name>
<dbReference type="AlphaFoldDB" id="A0ABC8WAR0"/>
<keyword evidence="4" id="KW-1185">Reference proteome</keyword>
<sequence length="493" mass="54871">MLIPTTEARVPRRRRDKRSSASSLPLRSPAGALASRRKPPAASRRNTSPCKRILSAEAEIIPGHGPSKRSSSTSSPEATDDASYPTWVMLNRVGARRDSYHGDRTTSAVSCTCGGEQVSVSFELVDPPGTSLLTLDWPQGPRPSKGSNSYPWVIAAHGNVVLLEIIYGAKYPRPAGIDHFVYKAGGDDPSSLTRLPVRYWKGPSNADPPQPRLMSRETTGLLSCSEDSFIVAELESQVQVANIYFLCSGSDEWKVFKDVAIRHAHGIAHLCWWSTDMVLAYKDRYLIWVDYFRGMIVADMTHPGTGIIDLQEPAVLRYVPLPVDPVQGNPYHSDYGRGYPEASRSLCNTRHGLKFVNINQCGTDFSITMWSLCENRTWREDAKLDAVQLWDLDSENCLPHVRPEFPVVDMDNPDVVCFLLNRGRHTPDPGAPTWMIKVDMKKKILLDVTDYSNKASSSGQNTSMTARTMSKGFSFISSELPSYLSEQSKKMKR</sequence>